<dbReference type="InterPro" id="IPR045085">
    <property type="entry name" value="HLD_clamp_pol_III_gamma_tau"/>
</dbReference>
<dbReference type="Gene3D" id="3.40.50.300">
    <property type="entry name" value="P-loop containing nucleotide triphosphate hydrolases"/>
    <property type="match status" value="1"/>
</dbReference>
<reference evidence="11" key="1">
    <citation type="submission" date="2021-08" db="EMBL/GenBank/DDBJ databases">
        <title>WGS assembly of Ceratopteris richardii.</title>
        <authorList>
            <person name="Marchant D.B."/>
            <person name="Chen G."/>
            <person name="Jenkins J."/>
            <person name="Shu S."/>
            <person name="Leebens-Mack J."/>
            <person name="Grimwood J."/>
            <person name="Schmutz J."/>
            <person name="Soltis P."/>
            <person name="Soltis D."/>
            <person name="Chen Z.-H."/>
        </authorList>
    </citation>
    <scope>NUCLEOTIDE SEQUENCE</scope>
    <source>
        <strain evidence="11">Whitten #5841</strain>
        <tissue evidence="11">Leaf</tissue>
    </source>
</reference>
<dbReference type="GO" id="GO:0006281">
    <property type="term" value="P:DNA repair"/>
    <property type="evidence" value="ECO:0007669"/>
    <property type="project" value="TreeGrafter"/>
</dbReference>
<comment type="caution">
    <text evidence="11">The sequence shown here is derived from an EMBL/GenBank/DDBJ whole genome shotgun (WGS) entry which is preliminary data.</text>
</comment>
<dbReference type="Proteomes" id="UP000825935">
    <property type="component" value="Chromosome 24"/>
</dbReference>
<dbReference type="SUPFAM" id="SSF52540">
    <property type="entry name" value="P-loop containing nucleoside triphosphate hydrolases"/>
    <property type="match status" value="1"/>
</dbReference>
<organism evidence="11 12">
    <name type="scientific">Ceratopteris richardii</name>
    <name type="common">Triangle waterfern</name>
    <dbReference type="NCBI Taxonomy" id="49495"/>
    <lineage>
        <taxon>Eukaryota</taxon>
        <taxon>Viridiplantae</taxon>
        <taxon>Streptophyta</taxon>
        <taxon>Embryophyta</taxon>
        <taxon>Tracheophyta</taxon>
        <taxon>Polypodiopsida</taxon>
        <taxon>Polypodiidae</taxon>
        <taxon>Polypodiales</taxon>
        <taxon>Pteridineae</taxon>
        <taxon>Pteridaceae</taxon>
        <taxon>Parkerioideae</taxon>
        <taxon>Ceratopteris</taxon>
    </lineage>
</organism>
<evidence type="ECO:0000256" key="2">
    <source>
        <dbReference type="ARBA" id="ARBA00022528"/>
    </source>
</evidence>
<sequence length="1221" mass="134489">MQRSRMKLEAGNSSEASLIRELSMLKKSRSLRDPSTSPSWKSIPIFQKVEKRHQTDEPPVQPSLNRVASTSSKLSFSDSASTTNDRNGECDRLSGRDCRVKISALSGKHEETDHVSLSQRPEVVKTESAHVHLNSKLWSGGQNLRNWNSNGRSRFSEVVNAITQGNIASREGSDVVSHMFLKDGRSIKSDDCFDADKERATFLSDSTSKLKSAFRGTRTRSALKGRRSQRGVPSVRDHALNSENGLNWNSFTFLDRTSGNLSGKTGELEISSEIPQNRCGMPWTWSKIHNRGKRLLDIECRSLTCGPSNHLSRRLSKTSPKGVSYSKESTPITSETSDSSLNTDSESFPLLDHGMQSETNSPSEELDTEHVGSDLSDSTFAFTKVKERKHLRPSVLSNHNGHHSLSEMHAPSSFQDIIGQSLITQALSNALVKGRIAPTYIFHGPEGTGKSSCARIFAVALNCNSVGKLKPCGACSECLAYKHGDRYIVKELAASGLQDCKGLKKLIHETNRALSSRYKVYIVDECDKLSIQSWDALMKIVEDAPKNVVFVLCTSNLENVPHAVASRCPKYMFVKIKEIDVVNRLQKIAMEEGLELDIEALKLIASACDGSLRDAEMMLDQLSLLSQRITSNMVQELMGLVSNEKLVDLLDFALSADTVNTVRYLKDLMVSGVQPLTLMSQLACFITSLLAGGYQVPAGTKRKFFKKAHLAKEETERLRQALKILSEAEKQLRSSSDKTTWLTAALLQFAPDQSYLNPNSSGNTSFAQSPAGILNALIAKESDSLHSTKADSHNQQLPEIPCGAVTEGILNHVSTLGKASVSNCQYDLQKNVMSLSQNRMLQNNISMDAIRKSQMFPDNDTSEALPSCKPGEVDMETSQMTLTSECELDELWQRVLDVIHSSSLKKFLQTQGTLLSVSLCKGFAVAILEFSESESHLRAERSRASIIHAFQTTLGCPIDVRLHHASSGDEASGRSTDFSGDQSSLLSSLWQPAAWGSGNGKAYFGTISFGKGGYSDMKSHSLHYKRKQSLELFGGLPDYSMPQNVSITSHAVDVIAAENERNLAMLNVASDAQTIEERLETAWVQCSRDGTLLASSSRSGQNNQEGIKFRQNSRGRGHVSLGYAIHQHDSSIDERRQDKELDHMDEGSNYHLRHIAGYNGPSLEINNTLEAENLNLESRSGGLSCWKANERTLKQVNGVDKSPRRSSCLMSICPCNGLKKS</sequence>
<keyword evidence="2" id="KW-0150">Chloroplast</keyword>
<proteinExistence type="inferred from homology"/>
<dbReference type="InterPro" id="IPR012763">
    <property type="entry name" value="DNA_pol_III_sug/sutau_N"/>
</dbReference>
<accession>A0A8T2RWR1</accession>
<keyword evidence="5" id="KW-0862">Zinc</keyword>
<keyword evidence="7 8" id="KW-0175">Coiled coil</keyword>
<evidence type="ECO:0000256" key="6">
    <source>
        <dbReference type="ARBA" id="ARBA00022840"/>
    </source>
</evidence>
<dbReference type="FunFam" id="1.10.8.60:FF:000013">
    <property type="entry name" value="DNA polymerase III subunit gamma/tau"/>
    <property type="match status" value="1"/>
</dbReference>
<dbReference type="InterPro" id="IPR008921">
    <property type="entry name" value="DNA_pol3_clamp-load_cplx_C"/>
</dbReference>
<dbReference type="EMBL" id="CM035429">
    <property type="protein sequence ID" value="KAH7299862.1"/>
    <property type="molecule type" value="Genomic_DNA"/>
</dbReference>
<dbReference type="GO" id="GO:0003887">
    <property type="term" value="F:DNA-directed DNA polymerase activity"/>
    <property type="evidence" value="ECO:0007669"/>
    <property type="project" value="InterPro"/>
</dbReference>
<keyword evidence="4" id="KW-0547">Nucleotide-binding</keyword>
<evidence type="ECO:0000313" key="11">
    <source>
        <dbReference type="EMBL" id="KAH7299863.1"/>
    </source>
</evidence>
<dbReference type="OMA" id="NSANWHT"/>
<feature type="region of interest" description="Disordered" evidence="9">
    <location>
        <begin position="308"/>
        <end position="372"/>
    </location>
</feature>
<evidence type="ECO:0000256" key="4">
    <source>
        <dbReference type="ARBA" id="ARBA00022741"/>
    </source>
</evidence>
<dbReference type="Gene3D" id="1.10.8.60">
    <property type="match status" value="1"/>
</dbReference>
<gene>
    <name evidence="11" type="ORF">KP509_24G034100</name>
</gene>
<dbReference type="GO" id="GO:0005524">
    <property type="term" value="F:ATP binding"/>
    <property type="evidence" value="ECO:0007669"/>
    <property type="project" value="UniProtKB-KW"/>
</dbReference>
<feature type="domain" description="AAA+ ATPase" evidence="10">
    <location>
        <begin position="436"/>
        <end position="583"/>
    </location>
</feature>
<dbReference type="Pfam" id="PF22608">
    <property type="entry name" value="DNAX_ATPase_lid"/>
    <property type="match status" value="1"/>
</dbReference>
<evidence type="ECO:0000313" key="12">
    <source>
        <dbReference type="Proteomes" id="UP000825935"/>
    </source>
</evidence>
<dbReference type="AlphaFoldDB" id="A0A8T2RWR1"/>
<dbReference type="GO" id="GO:0003677">
    <property type="term" value="F:DNA binding"/>
    <property type="evidence" value="ECO:0007669"/>
    <property type="project" value="InterPro"/>
</dbReference>
<dbReference type="InterPro" id="IPR003593">
    <property type="entry name" value="AAA+_ATPase"/>
</dbReference>
<dbReference type="NCBIfam" id="TIGR02397">
    <property type="entry name" value="dnaX_nterm"/>
    <property type="match status" value="1"/>
</dbReference>
<dbReference type="GO" id="GO:0046872">
    <property type="term" value="F:metal ion binding"/>
    <property type="evidence" value="ECO:0007669"/>
    <property type="project" value="UniProtKB-KW"/>
</dbReference>
<feature type="coiled-coil region" evidence="8">
    <location>
        <begin position="708"/>
        <end position="738"/>
    </location>
</feature>
<evidence type="ECO:0000256" key="3">
    <source>
        <dbReference type="ARBA" id="ARBA00022723"/>
    </source>
</evidence>
<dbReference type="GO" id="GO:0005663">
    <property type="term" value="C:DNA replication factor C complex"/>
    <property type="evidence" value="ECO:0007669"/>
    <property type="project" value="TreeGrafter"/>
</dbReference>
<dbReference type="CDD" id="cd18137">
    <property type="entry name" value="HLD_clamp_pol_III_gamma_tau"/>
    <property type="match status" value="1"/>
</dbReference>
<keyword evidence="6" id="KW-0067">ATP-binding</keyword>
<dbReference type="PANTHER" id="PTHR11669:SF46">
    <property type="entry name" value="PROTEIN STICHEL-LIKE 3"/>
    <property type="match status" value="1"/>
</dbReference>
<feature type="compositionally biased region" description="Polar residues" evidence="9">
    <location>
        <begin position="62"/>
        <end position="85"/>
    </location>
</feature>
<dbReference type="PROSITE" id="PS50096">
    <property type="entry name" value="IQ"/>
    <property type="match status" value="1"/>
</dbReference>
<feature type="compositionally biased region" description="Polar residues" evidence="9">
    <location>
        <begin position="317"/>
        <end position="346"/>
    </location>
</feature>
<evidence type="ECO:0000256" key="7">
    <source>
        <dbReference type="ARBA" id="ARBA00023054"/>
    </source>
</evidence>
<dbReference type="OrthoDB" id="1906110at2759"/>
<comment type="similarity">
    <text evidence="1">Belongs to the DnaX/STICHEL family.</text>
</comment>
<dbReference type="SMART" id="SM00382">
    <property type="entry name" value="AAA"/>
    <property type="match status" value="1"/>
</dbReference>
<evidence type="ECO:0000256" key="1">
    <source>
        <dbReference type="ARBA" id="ARBA00006360"/>
    </source>
</evidence>
<feature type="region of interest" description="Disordered" evidence="9">
    <location>
        <begin position="50"/>
        <end position="91"/>
    </location>
</feature>
<dbReference type="InterPro" id="IPR054506">
    <property type="entry name" value="DnaA_N-like_STI"/>
</dbReference>
<dbReference type="GO" id="GO:0003689">
    <property type="term" value="F:DNA clamp loader activity"/>
    <property type="evidence" value="ECO:0007669"/>
    <property type="project" value="TreeGrafter"/>
</dbReference>
<dbReference type="PANTHER" id="PTHR11669">
    <property type="entry name" value="REPLICATION FACTOR C / DNA POLYMERASE III GAMMA-TAU SUBUNIT"/>
    <property type="match status" value="1"/>
</dbReference>
<dbReference type="SUPFAM" id="SSF48019">
    <property type="entry name" value="post-AAA+ oligomerization domain-like"/>
    <property type="match status" value="1"/>
</dbReference>
<protein>
    <recommendedName>
        <fullName evidence="10">AAA+ ATPase domain-containing protein</fullName>
    </recommendedName>
</protein>
<evidence type="ECO:0000256" key="8">
    <source>
        <dbReference type="SAM" id="Coils"/>
    </source>
</evidence>
<keyword evidence="12" id="KW-1185">Reference proteome</keyword>
<evidence type="ECO:0000259" key="10">
    <source>
        <dbReference type="SMART" id="SM00382"/>
    </source>
</evidence>
<keyword evidence="3" id="KW-0479">Metal-binding</keyword>
<dbReference type="GO" id="GO:0006261">
    <property type="term" value="P:DNA-templated DNA replication"/>
    <property type="evidence" value="ECO:0007669"/>
    <property type="project" value="TreeGrafter"/>
</dbReference>
<dbReference type="Pfam" id="PF23007">
    <property type="entry name" value="DnaA_N-like_STI"/>
    <property type="match status" value="1"/>
</dbReference>
<evidence type="ECO:0000256" key="9">
    <source>
        <dbReference type="SAM" id="MobiDB-lite"/>
    </source>
</evidence>
<name>A0A8T2RWR1_CERRI</name>
<dbReference type="EMBL" id="CM035429">
    <property type="protein sequence ID" value="KAH7299863.1"/>
    <property type="molecule type" value="Genomic_DNA"/>
</dbReference>
<keyword evidence="2" id="KW-0934">Plastid</keyword>
<dbReference type="InterPro" id="IPR050238">
    <property type="entry name" value="DNA_Rep/Repair_Clamp_Loader"/>
</dbReference>
<evidence type="ECO:0000256" key="5">
    <source>
        <dbReference type="ARBA" id="ARBA00022833"/>
    </source>
</evidence>
<dbReference type="Pfam" id="PF13177">
    <property type="entry name" value="DNA_pol3_delta2"/>
    <property type="match status" value="1"/>
</dbReference>
<dbReference type="GO" id="GO:0009360">
    <property type="term" value="C:DNA polymerase III complex"/>
    <property type="evidence" value="ECO:0007669"/>
    <property type="project" value="InterPro"/>
</dbReference>
<dbReference type="InterPro" id="IPR027417">
    <property type="entry name" value="P-loop_NTPase"/>
</dbReference>